<feature type="transmembrane region" description="Helical" evidence="9">
    <location>
        <begin position="176"/>
        <end position="198"/>
    </location>
</feature>
<name>A0A7R8UNJ1_HERIL</name>
<dbReference type="InterPro" id="IPR012506">
    <property type="entry name" value="TMEM86B-like"/>
</dbReference>
<dbReference type="FunCoup" id="A0A7R8UNJ1">
    <property type="interactions" value="80"/>
</dbReference>
<evidence type="ECO:0000256" key="9">
    <source>
        <dbReference type="SAM" id="Phobius"/>
    </source>
</evidence>
<dbReference type="PANTHER" id="PTHR31885:SF6">
    <property type="entry name" value="GH04784P"/>
    <property type="match status" value="1"/>
</dbReference>
<keyword evidence="3 9" id="KW-0812">Transmembrane</keyword>
<feature type="transmembrane region" description="Helical" evidence="9">
    <location>
        <begin position="120"/>
        <end position="138"/>
    </location>
</feature>
<reference evidence="10 11" key="1">
    <citation type="submission" date="2020-11" db="EMBL/GenBank/DDBJ databases">
        <authorList>
            <person name="Wallbank WR R."/>
            <person name="Pardo Diaz C."/>
            <person name="Kozak K."/>
            <person name="Martin S."/>
            <person name="Jiggins C."/>
            <person name="Moest M."/>
            <person name="Warren A I."/>
            <person name="Generalovic N T."/>
            <person name="Byers J.R.P. K."/>
            <person name="Montejo-Kovacevich G."/>
            <person name="Yen C E."/>
        </authorList>
    </citation>
    <scope>NUCLEOTIDE SEQUENCE [LARGE SCALE GENOMIC DNA]</scope>
</reference>
<evidence type="ECO:0000256" key="2">
    <source>
        <dbReference type="ARBA" id="ARBA00007375"/>
    </source>
</evidence>
<evidence type="ECO:0000256" key="7">
    <source>
        <dbReference type="ARBA" id="ARBA00049458"/>
    </source>
</evidence>
<evidence type="ECO:0000256" key="5">
    <source>
        <dbReference type="ARBA" id="ARBA00023136"/>
    </source>
</evidence>
<dbReference type="GO" id="GO:0047408">
    <property type="term" value="F:alkenylglycerophosphocholine hydrolase activity"/>
    <property type="evidence" value="ECO:0007669"/>
    <property type="project" value="UniProtKB-EC"/>
</dbReference>
<accession>A0A7R8UNJ1</accession>
<keyword evidence="5 9" id="KW-0472">Membrane</keyword>
<evidence type="ECO:0000313" key="10">
    <source>
        <dbReference type="EMBL" id="CAD7084024.1"/>
    </source>
</evidence>
<feature type="transmembrane region" description="Helical" evidence="9">
    <location>
        <begin position="42"/>
        <end position="64"/>
    </location>
</feature>
<comment type="catalytic activity">
    <reaction evidence="8">
        <text>a 1-O-(1Z-alkenyl)-sn-glycero-3-phosphocholine + H2O = a 2,3-saturated aldehyde + sn-glycerol 3-phosphocholine</text>
        <dbReference type="Rhea" id="RHEA:22544"/>
        <dbReference type="ChEBI" id="CHEBI:15377"/>
        <dbReference type="ChEBI" id="CHEBI:16870"/>
        <dbReference type="ChEBI" id="CHEBI:73359"/>
        <dbReference type="ChEBI" id="CHEBI:77287"/>
        <dbReference type="EC" id="3.3.2.2"/>
    </reaction>
</comment>
<evidence type="ECO:0000256" key="1">
    <source>
        <dbReference type="ARBA" id="ARBA00004141"/>
    </source>
</evidence>
<dbReference type="EC" id="3.3.2.2" evidence="6"/>
<proteinExistence type="inferred from homology"/>
<evidence type="ECO:0000256" key="4">
    <source>
        <dbReference type="ARBA" id="ARBA00022989"/>
    </source>
</evidence>
<comment type="catalytic activity">
    <reaction evidence="7">
        <text>a 1-O-(1Z-alkenyl)-sn-glycero-3-phosphoethanolamine + H2O = a 2,3-saturated aldehyde + sn-glycero-3-phosphoethanolamine</text>
        <dbReference type="Rhea" id="RHEA:16905"/>
        <dbReference type="ChEBI" id="CHEBI:15377"/>
        <dbReference type="ChEBI" id="CHEBI:73359"/>
        <dbReference type="ChEBI" id="CHEBI:77288"/>
        <dbReference type="ChEBI" id="CHEBI:143890"/>
        <dbReference type="EC" id="3.3.2.2"/>
    </reaction>
</comment>
<evidence type="ECO:0000313" key="11">
    <source>
        <dbReference type="Proteomes" id="UP000594454"/>
    </source>
</evidence>
<keyword evidence="11" id="KW-1185">Reference proteome</keyword>
<evidence type="ECO:0000256" key="3">
    <source>
        <dbReference type="ARBA" id="ARBA00022692"/>
    </source>
</evidence>
<organism evidence="10 11">
    <name type="scientific">Hermetia illucens</name>
    <name type="common">Black soldier fly</name>
    <dbReference type="NCBI Taxonomy" id="343691"/>
    <lineage>
        <taxon>Eukaryota</taxon>
        <taxon>Metazoa</taxon>
        <taxon>Ecdysozoa</taxon>
        <taxon>Arthropoda</taxon>
        <taxon>Hexapoda</taxon>
        <taxon>Insecta</taxon>
        <taxon>Pterygota</taxon>
        <taxon>Neoptera</taxon>
        <taxon>Endopterygota</taxon>
        <taxon>Diptera</taxon>
        <taxon>Brachycera</taxon>
        <taxon>Stratiomyomorpha</taxon>
        <taxon>Stratiomyidae</taxon>
        <taxon>Hermetiinae</taxon>
        <taxon>Hermetia</taxon>
    </lineage>
</organism>
<dbReference type="GO" id="GO:0016020">
    <property type="term" value="C:membrane"/>
    <property type="evidence" value="ECO:0007669"/>
    <property type="project" value="UniProtKB-SubCell"/>
</dbReference>
<comment type="subcellular location">
    <subcellularLocation>
        <location evidence="1">Membrane</location>
        <topology evidence="1">Multi-pass membrane protein</topology>
    </subcellularLocation>
</comment>
<keyword evidence="4 9" id="KW-1133">Transmembrane helix</keyword>
<feature type="transmembrane region" description="Helical" evidence="9">
    <location>
        <begin position="76"/>
        <end position="92"/>
    </location>
</feature>
<gene>
    <name evidence="10" type="ORF">HERILL_LOCUS6942</name>
</gene>
<dbReference type="InParanoid" id="A0A7R8UNJ1"/>
<dbReference type="EMBL" id="LR899011">
    <property type="protein sequence ID" value="CAD7084024.1"/>
    <property type="molecule type" value="Genomic_DNA"/>
</dbReference>
<dbReference type="OrthoDB" id="2133758at2759"/>
<dbReference type="AlphaFoldDB" id="A0A7R8UNJ1"/>
<dbReference type="Proteomes" id="UP000594454">
    <property type="component" value="Chromosome 3"/>
</dbReference>
<feature type="transmembrane region" description="Helical" evidence="9">
    <location>
        <begin position="210"/>
        <end position="228"/>
    </location>
</feature>
<protein>
    <recommendedName>
        <fullName evidence="6">lysoplasmalogenase</fullName>
        <ecNumber evidence="6">3.3.2.2</ecNumber>
    </recommendedName>
</protein>
<dbReference type="PANTHER" id="PTHR31885">
    <property type="entry name" value="GH04784P"/>
    <property type="match status" value="1"/>
</dbReference>
<comment type="similarity">
    <text evidence="2">Belongs to the TMEM86 family.</text>
</comment>
<feature type="transmembrane region" description="Helical" evidence="9">
    <location>
        <begin position="144"/>
        <end position="164"/>
    </location>
</feature>
<feature type="transmembrane region" description="Helical" evidence="9">
    <location>
        <begin position="20"/>
        <end position="36"/>
    </location>
</feature>
<dbReference type="Pfam" id="PF07947">
    <property type="entry name" value="YhhN"/>
    <property type="match status" value="1"/>
</dbReference>
<evidence type="ECO:0000256" key="8">
    <source>
        <dbReference type="ARBA" id="ARBA00049560"/>
    </source>
</evidence>
<evidence type="ECO:0000256" key="6">
    <source>
        <dbReference type="ARBA" id="ARBA00035673"/>
    </source>
</evidence>
<sequence length="263" mass="29836">MKRKNRFSDYQQVKQSWHRLIPFAASIVVYSVLVQFTKSGLWWTAVCKCAPIVSLQLYVLFFGFQHIKLNTYPRKILLGLFFSCIGDALLDFDLFEFGVGGFLLAQLCYIWAFGWQPFMWWIGVLLYVCAAALTGVLLKHLDQISLYGLPIYALALSTMSWRALARIRKIDERSLLLTRILCGIGSVLFVISDSIIAFNKFYVTIPNSGYYIMITYYIAQLGITLSTLPSPGQDAKMLICDAQPPENTESDGRFVAKSSRLTD</sequence>